<evidence type="ECO:0000259" key="6">
    <source>
        <dbReference type="Pfam" id="PF01628"/>
    </source>
</evidence>
<evidence type="ECO:0000256" key="3">
    <source>
        <dbReference type="ARBA" id="ARBA00023016"/>
    </source>
</evidence>
<dbReference type="InterPro" id="IPR021153">
    <property type="entry name" value="HrcA_C"/>
</dbReference>
<evidence type="ECO:0000313" key="8">
    <source>
        <dbReference type="Proteomes" id="UP001501352"/>
    </source>
</evidence>
<dbReference type="PIRSF" id="PIRSF005485">
    <property type="entry name" value="HrcA"/>
    <property type="match status" value="1"/>
</dbReference>
<dbReference type="InterPro" id="IPR023120">
    <property type="entry name" value="WHTH_transcript_rep_HrcA_IDD"/>
</dbReference>
<dbReference type="InterPro" id="IPR036390">
    <property type="entry name" value="WH_DNA-bd_sf"/>
</dbReference>
<dbReference type="InterPro" id="IPR029016">
    <property type="entry name" value="GAF-like_dom_sf"/>
</dbReference>
<evidence type="ECO:0000313" key="7">
    <source>
        <dbReference type="EMBL" id="GAA0613311.1"/>
    </source>
</evidence>
<evidence type="ECO:0000256" key="1">
    <source>
        <dbReference type="ARBA" id="ARBA00022491"/>
    </source>
</evidence>
<dbReference type="HAMAP" id="MF_00081">
    <property type="entry name" value="HrcA"/>
    <property type="match status" value="1"/>
</dbReference>
<dbReference type="InterPro" id="IPR036388">
    <property type="entry name" value="WH-like_DNA-bd_sf"/>
</dbReference>
<sequence>MKSPLLTSTAMDAGGLMGLDQRARDIFRRIVESYLQTGEPVGSRTLSMSGVSLSPASIRNTMQDLTLAGLLASPHTSAGRIPTHAGLRLFVDGLLEIGDLGAEERREIDARLAGRGRKFDEALNEASALLSGLAGGAGIVASPVREAGVKHVEFVALGHDQALAVLVADDGTVENRLMPLKAGVTPSTLQEASNFLNARLRGRPLHEARTEMRTELDAARRELDSAAARLVEDGLAAWSGGPDRDRALIVRGRANLLQDAGAMEDLERVRVLFDDLEQKEQLIGLLDGVSSAQGVRIFIGAETRLFSLSGSAVIAAPYMSGRQRVLGAIGVIGPARLNYARVIPLVDYTARVLGRMLDGQDT</sequence>
<comment type="similarity">
    <text evidence="5">Belongs to the HrcA family.</text>
</comment>
<keyword evidence="2 5" id="KW-0805">Transcription regulation</keyword>
<dbReference type="InterPro" id="IPR002571">
    <property type="entry name" value="HrcA"/>
</dbReference>
<dbReference type="SUPFAM" id="SSF46785">
    <property type="entry name" value="Winged helix' DNA-binding domain"/>
    <property type="match status" value="1"/>
</dbReference>
<evidence type="ECO:0000256" key="5">
    <source>
        <dbReference type="HAMAP-Rule" id="MF_00081"/>
    </source>
</evidence>
<comment type="caution">
    <text evidence="7">The sequence shown here is derived from an EMBL/GenBank/DDBJ whole genome shotgun (WGS) entry which is preliminary data.</text>
</comment>
<comment type="function">
    <text evidence="5">Negative regulator of class I heat shock genes (grpE-dnaK-dnaJ and groELS operons). Prevents heat-shock induction of these operons.</text>
</comment>
<dbReference type="PANTHER" id="PTHR34824">
    <property type="entry name" value="HEAT-INDUCIBLE TRANSCRIPTION REPRESSOR HRCA"/>
    <property type="match status" value="1"/>
</dbReference>
<dbReference type="PANTHER" id="PTHR34824:SF1">
    <property type="entry name" value="HEAT-INDUCIBLE TRANSCRIPTION REPRESSOR HRCA"/>
    <property type="match status" value="1"/>
</dbReference>
<keyword evidence="1 5" id="KW-0678">Repressor</keyword>
<dbReference type="Proteomes" id="UP001501352">
    <property type="component" value="Unassembled WGS sequence"/>
</dbReference>
<evidence type="ECO:0000256" key="2">
    <source>
        <dbReference type="ARBA" id="ARBA00023015"/>
    </source>
</evidence>
<dbReference type="Gene3D" id="3.30.390.60">
    <property type="entry name" value="Heat-inducible transcription repressor hrca homolog, domain 3"/>
    <property type="match status" value="1"/>
</dbReference>
<feature type="domain" description="Heat-inducible transcription repressor HrcA C-terminal" evidence="6">
    <location>
        <begin position="120"/>
        <end position="343"/>
    </location>
</feature>
<dbReference type="Gene3D" id="3.30.450.40">
    <property type="match status" value="1"/>
</dbReference>
<proteinExistence type="inferred from homology"/>
<dbReference type="Pfam" id="PF01628">
    <property type="entry name" value="HrcA"/>
    <property type="match status" value="1"/>
</dbReference>
<gene>
    <name evidence="5 7" type="primary">hrcA</name>
    <name evidence="7" type="ORF">GCM10009422_05320</name>
</gene>
<dbReference type="NCBIfam" id="TIGR00331">
    <property type="entry name" value="hrcA"/>
    <property type="match status" value="1"/>
</dbReference>
<name>A0ABN1GKB9_9CAUL</name>
<organism evidence="7 8">
    <name type="scientific">Brevundimonas kwangchunensis</name>
    <dbReference type="NCBI Taxonomy" id="322163"/>
    <lineage>
        <taxon>Bacteria</taxon>
        <taxon>Pseudomonadati</taxon>
        <taxon>Pseudomonadota</taxon>
        <taxon>Alphaproteobacteria</taxon>
        <taxon>Caulobacterales</taxon>
        <taxon>Caulobacteraceae</taxon>
        <taxon>Brevundimonas</taxon>
    </lineage>
</organism>
<keyword evidence="4 5" id="KW-0804">Transcription</keyword>
<evidence type="ECO:0000256" key="4">
    <source>
        <dbReference type="ARBA" id="ARBA00023163"/>
    </source>
</evidence>
<dbReference type="EMBL" id="BAAAGA010000001">
    <property type="protein sequence ID" value="GAA0613311.1"/>
    <property type="molecule type" value="Genomic_DNA"/>
</dbReference>
<keyword evidence="8" id="KW-1185">Reference proteome</keyword>
<dbReference type="Gene3D" id="1.10.10.10">
    <property type="entry name" value="Winged helix-like DNA-binding domain superfamily/Winged helix DNA-binding domain"/>
    <property type="match status" value="1"/>
</dbReference>
<reference evidence="7 8" key="1">
    <citation type="journal article" date="2019" name="Int. J. Syst. Evol. Microbiol.">
        <title>The Global Catalogue of Microorganisms (GCM) 10K type strain sequencing project: providing services to taxonomists for standard genome sequencing and annotation.</title>
        <authorList>
            <consortium name="The Broad Institute Genomics Platform"/>
            <consortium name="The Broad Institute Genome Sequencing Center for Infectious Disease"/>
            <person name="Wu L."/>
            <person name="Ma J."/>
        </authorList>
    </citation>
    <scope>NUCLEOTIDE SEQUENCE [LARGE SCALE GENOMIC DNA]</scope>
    <source>
        <strain evidence="7 8">JCM 12928</strain>
    </source>
</reference>
<dbReference type="SUPFAM" id="SSF55781">
    <property type="entry name" value="GAF domain-like"/>
    <property type="match status" value="1"/>
</dbReference>
<accession>A0ABN1GKB9</accession>
<keyword evidence="3 5" id="KW-0346">Stress response</keyword>
<protein>
    <recommendedName>
        <fullName evidence="5">Heat-inducible transcription repressor HrcA</fullName>
    </recommendedName>
</protein>